<dbReference type="InterPro" id="IPR036388">
    <property type="entry name" value="WH-like_DNA-bd_sf"/>
</dbReference>
<proteinExistence type="predicted"/>
<dbReference type="Pfam" id="PF03551">
    <property type="entry name" value="PadR"/>
    <property type="match status" value="1"/>
</dbReference>
<name>A0ABU1SCT2_9MICO</name>
<dbReference type="InterPro" id="IPR036390">
    <property type="entry name" value="WH_DNA-bd_sf"/>
</dbReference>
<dbReference type="PANTHER" id="PTHR33169">
    <property type="entry name" value="PADR-FAMILY TRANSCRIPTIONAL REGULATOR"/>
    <property type="match status" value="1"/>
</dbReference>
<gene>
    <name evidence="2" type="ORF">J2Y69_002019</name>
</gene>
<dbReference type="Gene3D" id="1.10.10.10">
    <property type="entry name" value="Winged helix-like DNA-binding domain superfamily/Winged helix DNA-binding domain"/>
    <property type="match status" value="1"/>
</dbReference>
<keyword evidence="3" id="KW-1185">Reference proteome</keyword>
<organism evidence="2 3">
    <name type="scientific">Microbacterium resistens</name>
    <dbReference type="NCBI Taxonomy" id="156977"/>
    <lineage>
        <taxon>Bacteria</taxon>
        <taxon>Bacillati</taxon>
        <taxon>Actinomycetota</taxon>
        <taxon>Actinomycetes</taxon>
        <taxon>Micrococcales</taxon>
        <taxon>Microbacteriaceae</taxon>
        <taxon>Microbacterium</taxon>
    </lineage>
</organism>
<dbReference type="SUPFAM" id="SSF46785">
    <property type="entry name" value="Winged helix' DNA-binding domain"/>
    <property type="match status" value="1"/>
</dbReference>
<comment type="caution">
    <text evidence="2">The sequence shown here is derived from an EMBL/GenBank/DDBJ whole genome shotgun (WGS) entry which is preliminary data.</text>
</comment>
<accession>A0ABU1SCT2</accession>
<dbReference type="InterPro" id="IPR052509">
    <property type="entry name" value="Metal_resp_DNA-bind_regulator"/>
</dbReference>
<evidence type="ECO:0000313" key="3">
    <source>
        <dbReference type="Proteomes" id="UP001259347"/>
    </source>
</evidence>
<evidence type="ECO:0000313" key="2">
    <source>
        <dbReference type="EMBL" id="MDR6867416.1"/>
    </source>
</evidence>
<sequence>MTAKWLQPSFWILTVLTTGRRHGYDIMREASAASEGQVELKVTTLYAALERLEREGLLAADGEEVVNGRARRYYRITDAGSGRLTHEVEVLERSARTARARLATRTATPTTALAEA</sequence>
<evidence type="ECO:0000259" key="1">
    <source>
        <dbReference type="Pfam" id="PF03551"/>
    </source>
</evidence>
<dbReference type="EMBL" id="JAVDUM010000008">
    <property type="protein sequence ID" value="MDR6867416.1"/>
    <property type="molecule type" value="Genomic_DNA"/>
</dbReference>
<reference evidence="2 3" key="1">
    <citation type="submission" date="2023-07" db="EMBL/GenBank/DDBJ databases">
        <title>Sorghum-associated microbial communities from plants grown in Nebraska, USA.</title>
        <authorList>
            <person name="Schachtman D."/>
        </authorList>
    </citation>
    <scope>NUCLEOTIDE SEQUENCE [LARGE SCALE GENOMIC DNA]</scope>
    <source>
        <strain evidence="2 3">2980</strain>
    </source>
</reference>
<dbReference type="RefSeq" id="WP_310020195.1">
    <property type="nucleotide sequence ID" value="NZ_JAVDUM010000008.1"/>
</dbReference>
<dbReference type="Proteomes" id="UP001259347">
    <property type="component" value="Unassembled WGS sequence"/>
</dbReference>
<protein>
    <submittedName>
        <fullName evidence="2">DNA-binding PadR family transcriptional regulator</fullName>
    </submittedName>
</protein>
<dbReference type="GO" id="GO:0003677">
    <property type="term" value="F:DNA binding"/>
    <property type="evidence" value="ECO:0007669"/>
    <property type="project" value="UniProtKB-KW"/>
</dbReference>
<dbReference type="PANTHER" id="PTHR33169:SF13">
    <property type="entry name" value="PADR-FAMILY TRANSCRIPTIONAL REGULATOR"/>
    <property type="match status" value="1"/>
</dbReference>
<dbReference type="InterPro" id="IPR005149">
    <property type="entry name" value="Tscrpt_reg_PadR_N"/>
</dbReference>
<keyword evidence="2" id="KW-0238">DNA-binding</keyword>
<feature type="domain" description="Transcription regulator PadR N-terminal" evidence="1">
    <location>
        <begin position="12"/>
        <end position="84"/>
    </location>
</feature>